<sequence>MKEKLKKEHFEVLLEGMKDDIKLVLEGHTILNNKIDLVEIRLTNRIDSVDSKVEDVKMMVKEMSHKLEEHILMPAHV</sequence>
<gene>
    <name evidence="1" type="ORF">A2310_00560</name>
</gene>
<protein>
    <submittedName>
        <fullName evidence="1">Uncharacterized protein</fullName>
    </submittedName>
</protein>
<evidence type="ECO:0000313" key="1">
    <source>
        <dbReference type="EMBL" id="OGC22874.1"/>
    </source>
</evidence>
<dbReference type="AlphaFoldDB" id="A0A1F4SQZ7"/>
<dbReference type="EMBL" id="MEUB01000024">
    <property type="protein sequence ID" value="OGC22874.1"/>
    <property type="molecule type" value="Genomic_DNA"/>
</dbReference>
<proteinExistence type="predicted"/>
<dbReference type="Proteomes" id="UP000178417">
    <property type="component" value="Unassembled WGS sequence"/>
</dbReference>
<reference evidence="1 2" key="1">
    <citation type="journal article" date="2016" name="Nat. Commun.">
        <title>Thousands of microbial genomes shed light on interconnected biogeochemical processes in an aquifer system.</title>
        <authorList>
            <person name="Anantharaman K."/>
            <person name="Brown C.T."/>
            <person name="Hug L.A."/>
            <person name="Sharon I."/>
            <person name="Castelle C.J."/>
            <person name="Probst A.J."/>
            <person name="Thomas B.C."/>
            <person name="Singh A."/>
            <person name="Wilkins M.J."/>
            <person name="Karaoz U."/>
            <person name="Brodie E.L."/>
            <person name="Williams K.H."/>
            <person name="Hubbard S.S."/>
            <person name="Banfield J.F."/>
        </authorList>
    </citation>
    <scope>NUCLEOTIDE SEQUENCE [LARGE SCALE GENOMIC DNA]</scope>
</reference>
<name>A0A1F4SQZ7_UNCSA</name>
<evidence type="ECO:0000313" key="2">
    <source>
        <dbReference type="Proteomes" id="UP000178417"/>
    </source>
</evidence>
<comment type="caution">
    <text evidence="1">The sequence shown here is derived from an EMBL/GenBank/DDBJ whole genome shotgun (WGS) entry which is preliminary data.</text>
</comment>
<dbReference type="STRING" id="1802579.A2310_00560"/>
<organism evidence="1 2">
    <name type="scientific">candidate division WOR-1 bacterium RIFOXYB2_FULL_37_13</name>
    <dbReference type="NCBI Taxonomy" id="1802579"/>
    <lineage>
        <taxon>Bacteria</taxon>
        <taxon>Bacillati</taxon>
        <taxon>Saganbacteria</taxon>
    </lineage>
</organism>
<accession>A0A1F4SQZ7</accession>